<dbReference type="EMBL" id="NCKU01001984">
    <property type="protein sequence ID" value="RWS10736.1"/>
    <property type="molecule type" value="Genomic_DNA"/>
</dbReference>
<dbReference type="STRING" id="1965070.A0A3S3PEH3"/>
<evidence type="ECO:0000256" key="1">
    <source>
        <dbReference type="ARBA" id="ARBA00004496"/>
    </source>
</evidence>
<dbReference type="SUPFAM" id="SSF54928">
    <property type="entry name" value="RNA-binding domain, RBD"/>
    <property type="match status" value="1"/>
</dbReference>
<feature type="compositionally biased region" description="Polar residues" evidence="6">
    <location>
        <begin position="211"/>
        <end position="220"/>
    </location>
</feature>
<feature type="region of interest" description="Disordered" evidence="6">
    <location>
        <begin position="129"/>
        <end position="152"/>
    </location>
</feature>
<evidence type="ECO:0000256" key="3">
    <source>
        <dbReference type="ARBA" id="ARBA00022737"/>
    </source>
</evidence>
<reference evidence="8 9" key="1">
    <citation type="journal article" date="2018" name="Gigascience">
        <title>Genomes of trombidid mites reveal novel predicted allergens and laterally-transferred genes associated with secondary metabolism.</title>
        <authorList>
            <person name="Dong X."/>
            <person name="Chaisiri K."/>
            <person name="Xia D."/>
            <person name="Armstrong S.D."/>
            <person name="Fang Y."/>
            <person name="Donnelly M.J."/>
            <person name="Kadowaki T."/>
            <person name="McGarry J.W."/>
            <person name="Darby A.C."/>
            <person name="Makepeace B.L."/>
        </authorList>
    </citation>
    <scope>NUCLEOTIDE SEQUENCE [LARGE SCALE GENOMIC DNA]</scope>
    <source>
        <strain evidence="8">UoL-WK</strain>
    </source>
</reference>
<keyword evidence="2" id="KW-0963">Cytoplasm</keyword>
<dbReference type="PANTHER" id="PTHR48032:SF18">
    <property type="entry name" value="RRM DOMAIN-CONTAINING PROTEIN"/>
    <property type="match status" value="1"/>
</dbReference>
<evidence type="ECO:0000313" key="8">
    <source>
        <dbReference type="EMBL" id="RWS10736.1"/>
    </source>
</evidence>
<dbReference type="OrthoDB" id="1875751at2759"/>
<feature type="compositionally biased region" description="Low complexity" evidence="6">
    <location>
        <begin position="223"/>
        <end position="234"/>
    </location>
</feature>
<sequence length="267" mass="29859">MKVLKSVPHSLKNKVIDPKRAKSRPICKKIFVGGVDANVSEEEIKKYFSKYGKVEGIELPFDRQRGRRREFCFIIFDTEESADMACKEPKQTIGGRECDIKKAQPQPVAQQQKRMQQASQNYQGYSYGYEDGNYDGAGDGRTGKRRNDGQNHWGYNGTAGYYGNQGYYNQGYYPYNQGYDYYGQYGYGYDYWNYGYGYGGDYNQGGSGEGSYSQPNSGDGNYSAGSGQSSQSSSHSHHHAASSGKVASRKSTPSSSTYHPYRSSSSH</sequence>
<dbReference type="InterPro" id="IPR012677">
    <property type="entry name" value="Nucleotide-bd_a/b_plait_sf"/>
</dbReference>
<dbReference type="PANTHER" id="PTHR48032">
    <property type="entry name" value="RNA-BINDING PROTEIN MUSASHI HOMOLOG RBP6"/>
    <property type="match status" value="1"/>
</dbReference>
<comment type="caution">
    <text evidence="8">The sequence shown here is derived from an EMBL/GenBank/DDBJ whole genome shotgun (WGS) entry which is preliminary data.</text>
</comment>
<evidence type="ECO:0000256" key="2">
    <source>
        <dbReference type="ARBA" id="ARBA00022490"/>
    </source>
</evidence>
<dbReference type="AlphaFoldDB" id="A0A3S3PEH3"/>
<keyword evidence="3" id="KW-0677">Repeat</keyword>
<dbReference type="Pfam" id="PF00076">
    <property type="entry name" value="RRM_1"/>
    <property type="match status" value="1"/>
</dbReference>
<organism evidence="8 9">
    <name type="scientific">Dinothrombium tinctorium</name>
    <dbReference type="NCBI Taxonomy" id="1965070"/>
    <lineage>
        <taxon>Eukaryota</taxon>
        <taxon>Metazoa</taxon>
        <taxon>Ecdysozoa</taxon>
        <taxon>Arthropoda</taxon>
        <taxon>Chelicerata</taxon>
        <taxon>Arachnida</taxon>
        <taxon>Acari</taxon>
        <taxon>Acariformes</taxon>
        <taxon>Trombidiformes</taxon>
        <taxon>Prostigmata</taxon>
        <taxon>Anystina</taxon>
        <taxon>Parasitengona</taxon>
        <taxon>Trombidioidea</taxon>
        <taxon>Trombidiidae</taxon>
        <taxon>Dinothrombium</taxon>
    </lineage>
</organism>
<evidence type="ECO:0000256" key="5">
    <source>
        <dbReference type="PROSITE-ProRule" id="PRU00176"/>
    </source>
</evidence>
<dbReference type="InterPro" id="IPR000504">
    <property type="entry name" value="RRM_dom"/>
</dbReference>
<dbReference type="Gene3D" id="3.30.70.330">
    <property type="match status" value="1"/>
</dbReference>
<accession>A0A3S3PEH3</accession>
<keyword evidence="4 5" id="KW-0694">RNA-binding</keyword>
<feature type="compositionally biased region" description="Low complexity" evidence="6">
    <location>
        <begin position="251"/>
        <end position="267"/>
    </location>
</feature>
<evidence type="ECO:0000256" key="6">
    <source>
        <dbReference type="SAM" id="MobiDB-lite"/>
    </source>
</evidence>
<evidence type="ECO:0000259" key="7">
    <source>
        <dbReference type="PROSITE" id="PS50102"/>
    </source>
</evidence>
<evidence type="ECO:0000256" key="4">
    <source>
        <dbReference type="ARBA" id="ARBA00022884"/>
    </source>
</evidence>
<comment type="subcellular location">
    <subcellularLocation>
        <location evidence="1">Cytoplasm</location>
    </subcellularLocation>
</comment>
<keyword evidence="9" id="KW-1185">Reference proteome</keyword>
<evidence type="ECO:0000313" key="9">
    <source>
        <dbReference type="Proteomes" id="UP000285301"/>
    </source>
</evidence>
<dbReference type="InterPro" id="IPR035979">
    <property type="entry name" value="RBD_domain_sf"/>
</dbReference>
<name>A0A3S3PEH3_9ACAR</name>
<dbReference type="PROSITE" id="PS50102">
    <property type="entry name" value="RRM"/>
    <property type="match status" value="1"/>
</dbReference>
<protein>
    <submittedName>
        <fullName evidence="8">RNA-binding squid-like protein</fullName>
    </submittedName>
</protein>
<gene>
    <name evidence="8" type="ORF">B4U79_15347</name>
</gene>
<dbReference type="GO" id="GO:0003729">
    <property type="term" value="F:mRNA binding"/>
    <property type="evidence" value="ECO:0007669"/>
    <property type="project" value="TreeGrafter"/>
</dbReference>
<feature type="domain" description="RRM" evidence="7">
    <location>
        <begin position="28"/>
        <end position="105"/>
    </location>
</feature>
<dbReference type="Proteomes" id="UP000285301">
    <property type="component" value="Unassembled WGS sequence"/>
</dbReference>
<dbReference type="GO" id="GO:0006417">
    <property type="term" value="P:regulation of translation"/>
    <property type="evidence" value="ECO:0007669"/>
    <property type="project" value="TreeGrafter"/>
</dbReference>
<feature type="region of interest" description="Disordered" evidence="6">
    <location>
        <begin position="207"/>
        <end position="267"/>
    </location>
</feature>
<proteinExistence type="predicted"/>
<dbReference type="GO" id="GO:0005737">
    <property type="term" value="C:cytoplasm"/>
    <property type="evidence" value="ECO:0007669"/>
    <property type="project" value="UniProtKB-SubCell"/>
</dbReference>
<dbReference type="SMART" id="SM00360">
    <property type="entry name" value="RRM"/>
    <property type="match status" value="1"/>
</dbReference>